<protein>
    <submittedName>
        <fullName evidence="2">Protein phosphatase 2C domain-containing protein</fullName>
    </submittedName>
</protein>
<sequence length="246" mass="27029">MKILAASLTKPGGRKYNEDALCFDQQAGRAFAALADGLGGHRGGRIASAIAVETARSTFWQHGEGIGHLQGNLLETCARRANDALQQQQQEDPSLARMKTTLVLWACDGDQAVWGHVGDSRLYHFREGVLLSRTKDDSLPQKLADIGEISEEAIRHHEDRNRLTAVLDGGEGLRWHTDRSSISPGGEDAFLLCSDGFWELVTEAEMTALLAAAPSPEAWLNTMETRLLEQAPPDHDNYSVLAVWMR</sequence>
<dbReference type="RefSeq" id="WP_343185590.1">
    <property type="nucleotide sequence ID" value="NZ_JBCITM010000006.1"/>
</dbReference>
<evidence type="ECO:0000313" key="2">
    <source>
        <dbReference type="EMBL" id="MEN1760267.1"/>
    </source>
</evidence>
<dbReference type="Pfam" id="PF13672">
    <property type="entry name" value="PP2C_2"/>
    <property type="match status" value="1"/>
</dbReference>
<evidence type="ECO:0000259" key="1">
    <source>
        <dbReference type="PROSITE" id="PS51746"/>
    </source>
</evidence>
<organism evidence="2 3">
    <name type="scientific">Anoxynatronum sibiricum</name>
    <dbReference type="NCBI Taxonomy" id="210623"/>
    <lineage>
        <taxon>Bacteria</taxon>
        <taxon>Bacillati</taxon>
        <taxon>Bacillota</taxon>
        <taxon>Clostridia</taxon>
        <taxon>Eubacteriales</taxon>
        <taxon>Clostridiaceae</taxon>
        <taxon>Anoxynatronum</taxon>
    </lineage>
</organism>
<reference evidence="2 3" key="1">
    <citation type="submission" date="2024-04" db="EMBL/GenBank/DDBJ databases">
        <title>Genome sequencing and metabolic network reconstruction of aminoacids and betaine degradation by Anoxynatronum sibiricum.</title>
        <authorList>
            <person name="Detkova E.N."/>
            <person name="Boltjanskaja Y.V."/>
            <person name="Mardanov A.V."/>
            <person name="Kevbrin V."/>
        </authorList>
    </citation>
    <scope>NUCLEOTIDE SEQUENCE [LARGE SCALE GENOMIC DNA]</scope>
    <source>
        <strain evidence="2 3">Z-7981</strain>
    </source>
</reference>
<dbReference type="SUPFAM" id="SSF81606">
    <property type="entry name" value="PP2C-like"/>
    <property type="match status" value="1"/>
</dbReference>
<gene>
    <name evidence="2" type="ORF">AAIG11_07275</name>
</gene>
<dbReference type="InterPro" id="IPR036457">
    <property type="entry name" value="PPM-type-like_dom_sf"/>
</dbReference>
<dbReference type="Proteomes" id="UP001407405">
    <property type="component" value="Unassembled WGS sequence"/>
</dbReference>
<name>A0ABU9VSX2_9CLOT</name>
<dbReference type="EMBL" id="JBCITM010000006">
    <property type="protein sequence ID" value="MEN1760267.1"/>
    <property type="molecule type" value="Genomic_DNA"/>
</dbReference>
<proteinExistence type="predicted"/>
<dbReference type="Gene3D" id="3.60.40.10">
    <property type="entry name" value="PPM-type phosphatase domain"/>
    <property type="match status" value="1"/>
</dbReference>
<dbReference type="SMART" id="SM00331">
    <property type="entry name" value="PP2C_SIG"/>
    <property type="match status" value="1"/>
</dbReference>
<dbReference type="CDD" id="cd00143">
    <property type="entry name" value="PP2Cc"/>
    <property type="match status" value="1"/>
</dbReference>
<dbReference type="SMART" id="SM00332">
    <property type="entry name" value="PP2Cc"/>
    <property type="match status" value="1"/>
</dbReference>
<feature type="domain" description="PPM-type phosphatase" evidence="1">
    <location>
        <begin position="4"/>
        <end position="245"/>
    </location>
</feature>
<keyword evidence="3" id="KW-1185">Reference proteome</keyword>
<comment type="caution">
    <text evidence="2">The sequence shown here is derived from an EMBL/GenBank/DDBJ whole genome shotgun (WGS) entry which is preliminary data.</text>
</comment>
<evidence type="ECO:0000313" key="3">
    <source>
        <dbReference type="Proteomes" id="UP001407405"/>
    </source>
</evidence>
<accession>A0ABU9VSX2</accession>
<dbReference type="PROSITE" id="PS51746">
    <property type="entry name" value="PPM_2"/>
    <property type="match status" value="1"/>
</dbReference>
<dbReference type="InterPro" id="IPR001932">
    <property type="entry name" value="PPM-type_phosphatase-like_dom"/>
</dbReference>